<organism evidence="7 8">
    <name type="scientific">Shewanella surugensis</name>
    <dbReference type="NCBI Taxonomy" id="212020"/>
    <lineage>
        <taxon>Bacteria</taxon>
        <taxon>Pseudomonadati</taxon>
        <taxon>Pseudomonadota</taxon>
        <taxon>Gammaproteobacteria</taxon>
        <taxon>Alteromonadales</taxon>
        <taxon>Shewanellaceae</taxon>
        <taxon>Shewanella</taxon>
    </lineage>
</organism>
<comment type="caution">
    <text evidence="7">The sequence shown here is derived from an EMBL/GenBank/DDBJ whole genome shotgun (WGS) entry which is preliminary data.</text>
</comment>
<dbReference type="GO" id="GO:0004140">
    <property type="term" value="F:dephospho-CoA kinase activity"/>
    <property type="evidence" value="ECO:0007669"/>
    <property type="project" value="UniProtKB-EC"/>
</dbReference>
<evidence type="ECO:0000256" key="6">
    <source>
        <dbReference type="NCBIfam" id="TIGR00152"/>
    </source>
</evidence>
<dbReference type="EC" id="2.7.1.24" evidence="5 6"/>
<gene>
    <name evidence="5 7" type="primary">coaE</name>
    <name evidence="7" type="ORF">L2764_15145</name>
</gene>
<evidence type="ECO:0000256" key="3">
    <source>
        <dbReference type="ARBA" id="ARBA00022840"/>
    </source>
</evidence>
<keyword evidence="2 5" id="KW-0547">Nucleotide-binding</keyword>
<dbReference type="InterPro" id="IPR001977">
    <property type="entry name" value="Depp_CoAkinase"/>
</dbReference>
<comment type="pathway">
    <text evidence="5">Cofactor biosynthesis; coenzyme A biosynthesis; CoA from (R)-pantothenate: step 5/5.</text>
</comment>
<evidence type="ECO:0000256" key="5">
    <source>
        <dbReference type="HAMAP-Rule" id="MF_00376"/>
    </source>
</evidence>
<dbReference type="SUPFAM" id="SSF52540">
    <property type="entry name" value="P-loop containing nucleoside triphosphate hydrolases"/>
    <property type="match status" value="1"/>
</dbReference>
<dbReference type="Proteomes" id="UP001203423">
    <property type="component" value="Unassembled WGS sequence"/>
</dbReference>
<keyword evidence="5" id="KW-0963">Cytoplasm</keyword>
<comment type="function">
    <text evidence="5">Catalyzes the phosphorylation of the 3'-hydroxyl group of dephosphocoenzyme A to form coenzyme A.</text>
</comment>
<dbReference type="PANTHER" id="PTHR10695:SF46">
    <property type="entry name" value="BIFUNCTIONAL COENZYME A SYNTHASE-RELATED"/>
    <property type="match status" value="1"/>
</dbReference>
<comment type="similarity">
    <text evidence="1 5">Belongs to the CoaE family.</text>
</comment>
<protein>
    <recommendedName>
        <fullName evidence="5 6">Dephospho-CoA kinase</fullName>
        <ecNumber evidence="5 6">2.7.1.24</ecNumber>
    </recommendedName>
    <alternativeName>
        <fullName evidence="5">Dephosphocoenzyme A kinase</fullName>
    </alternativeName>
</protein>
<comment type="catalytic activity">
    <reaction evidence="5">
        <text>3'-dephospho-CoA + ATP = ADP + CoA + H(+)</text>
        <dbReference type="Rhea" id="RHEA:18245"/>
        <dbReference type="ChEBI" id="CHEBI:15378"/>
        <dbReference type="ChEBI" id="CHEBI:30616"/>
        <dbReference type="ChEBI" id="CHEBI:57287"/>
        <dbReference type="ChEBI" id="CHEBI:57328"/>
        <dbReference type="ChEBI" id="CHEBI:456216"/>
        <dbReference type="EC" id="2.7.1.24"/>
    </reaction>
</comment>
<dbReference type="RefSeq" id="WP_248941107.1">
    <property type="nucleotide sequence ID" value="NZ_JAKIKS010000060.1"/>
</dbReference>
<dbReference type="Gene3D" id="3.40.50.300">
    <property type="entry name" value="P-loop containing nucleotide triphosphate hydrolases"/>
    <property type="match status" value="1"/>
</dbReference>
<dbReference type="PANTHER" id="PTHR10695">
    <property type="entry name" value="DEPHOSPHO-COA KINASE-RELATED"/>
    <property type="match status" value="1"/>
</dbReference>
<evidence type="ECO:0000256" key="1">
    <source>
        <dbReference type="ARBA" id="ARBA00009018"/>
    </source>
</evidence>
<sequence>MSKFIVGLTGGIGSGKTTVANLFADCGITLIDADVIARQVVDLGSEGLAQISDHFGNNILLETGFLNRCKLREIIFTHPSEREWLDALLHPMIRAEIQHQVDLATSNYVIMVVPLLFENGLDARVNRTLVIDVTPELQKERTMLRDAVTETQIDNIIASQMSRGDKLSRAHDVINNQGNQSTLKEQVAKLHATYLMLASSVDHTS</sequence>
<keyword evidence="8" id="KW-1185">Reference proteome</keyword>
<dbReference type="PROSITE" id="PS51219">
    <property type="entry name" value="DPCK"/>
    <property type="match status" value="1"/>
</dbReference>
<evidence type="ECO:0000256" key="2">
    <source>
        <dbReference type="ARBA" id="ARBA00022741"/>
    </source>
</evidence>
<reference evidence="7 8" key="1">
    <citation type="submission" date="2022-01" db="EMBL/GenBank/DDBJ databases">
        <title>Whole genome-based taxonomy of the Shewanellaceae.</title>
        <authorList>
            <person name="Martin-Rodriguez A.J."/>
        </authorList>
    </citation>
    <scope>NUCLEOTIDE SEQUENCE [LARGE SCALE GENOMIC DNA]</scope>
    <source>
        <strain evidence="7 8">DSM 17177</strain>
    </source>
</reference>
<dbReference type="Pfam" id="PF01121">
    <property type="entry name" value="CoaE"/>
    <property type="match status" value="1"/>
</dbReference>
<dbReference type="InterPro" id="IPR027417">
    <property type="entry name" value="P-loop_NTPase"/>
</dbReference>
<evidence type="ECO:0000256" key="4">
    <source>
        <dbReference type="ARBA" id="ARBA00022993"/>
    </source>
</evidence>
<evidence type="ECO:0000313" key="8">
    <source>
        <dbReference type="Proteomes" id="UP001203423"/>
    </source>
</evidence>
<evidence type="ECO:0000313" key="7">
    <source>
        <dbReference type="EMBL" id="MCL1125774.1"/>
    </source>
</evidence>
<name>A0ABT0LDK7_9GAMM</name>
<feature type="binding site" evidence="5">
    <location>
        <begin position="13"/>
        <end position="18"/>
    </location>
    <ligand>
        <name>ATP</name>
        <dbReference type="ChEBI" id="CHEBI:30616"/>
    </ligand>
</feature>
<comment type="subcellular location">
    <subcellularLocation>
        <location evidence="5">Cytoplasm</location>
    </subcellularLocation>
</comment>
<dbReference type="CDD" id="cd02022">
    <property type="entry name" value="DPCK"/>
    <property type="match status" value="1"/>
</dbReference>
<dbReference type="HAMAP" id="MF_00376">
    <property type="entry name" value="Dephospho_CoA_kinase"/>
    <property type="match status" value="1"/>
</dbReference>
<keyword evidence="4 5" id="KW-0173">Coenzyme A biosynthesis</keyword>
<dbReference type="NCBIfam" id="TIGR00152">
    <property type="entry name" value="dephospho-CoA kinase"/>
    <property type="match status" value="1"/>
</dbReference>
<dbReference type="EMBL" id="JAKIKS010000060">
    <property type="protein sequence ID" value="MCL1125774.1"/>
    <property type="molecule type" value="Genomic_DNA"/>
</dbReference>
<keyword evidence="3 5" id="KW-0067">ATP-binding</keyword>
<proteinExistence type="inferred from homology"/>
<keyword evidence="5 7" id="KW-0418">Kinase</keyword>
<keyword evidence="5 7" id="KW-0808">Transferase</keyword>
<accession>A0ABT0LDK7</accession>